<sequence length="250" mass="27890">MDVNPFGWKFAYAKPASALFFRSTHNAAIRLECPDINLEFTDGAYIGQDPAGYLHYNSKSDFEQDTNKQQNYFVRLEVAKNGKTYAVIRFRKHPSAKSYAKFCASDKHRVTTAAEMNGHAGTGTWVTLKTGHCYATIEKNSGSSTVTVTPSSIGKVATWNAGSTIFSPSSFKVIGQLWYKEITELKNAIYANYNNDRVVFYQNDYTGRDFVAFFIPDEDEEVDSPPTLGIESTKSTPAATFTNVQWTDIA</sequence>
<organism evidence="1 2">
    <name type="scientific">Mycena sanguinolenta</name>
    <dbReference type="NCBI Taxonomy" id="230812"/>
    <lineage>
        <taxon>Eukaryota</taxon>
        <taxon>Fungi</taxon>
        <taxon>Dikarya</taxon>
        <taxon>Basidiomycota</taxon>
        <taxon>Agaricomycotina</taxon>
        <taxon>Agaricomycetes</taxon>
        <taxon>Agaricomycetidae</taxon>
        <taxon>Agaricales</taxon>
        <taxon>Marasmiineae</taxon>
        <taxon>Mycenaceae</taxon>
        <taxon>Mycena</taxon>
    </lineage>
</organism>
<accession>A0A8H6Z4C4</accession>
<proteinExistence type="predicted"/>
<evidence type="ECO:0000313" key="1">
    <source>
        <dbReference type="EMBL" id="KAF7370111.1"/>
    </source>
</evidence>
<keyword evidence="2" id="KW-1185">Reference proteome</keyword>
<dbReference type="AlphaFoldDB" id="A0A8H6Z4C4"/>
<name>A0A8H6Z4C4_9AGAR</name>
<protein>
    <submittedName>
        <fullName evidence="1">Uncharacterized protein</fullName>
    </submittedName>
</protein>
<comment type="caution">
    <text evidence="1">The sequence shown here is derived from an EMBL/GenBank/DDBJ whole genome shotgun (WGS) entry which is preliminary data.</text>
</comment>
<reference evidence="1" key="1">
    <citation type="submission" date="2020-05" db="EMBL/GenBank/DDBJ databases">
        <title>Mycena genomes resolve the evolution of fungal bioluminescence.</title>
        <authorList>
            <person name="Tsai I.J."/>
        </authorList>
    </citation>
    <scope>NUCLEOTIDE SEQUENCE</scope>
    <source>
        <strain evidence="1">160909Yilan</strain>
    </source>
</reference>
<evidence type="ECO:0000313" key="2">
    <source>
        <dbReference type="Proteomes" id="UP000623467"/>
    </source>
</evidence>
<dbReference type="EMBL" id="JACAZH010000004">
    <property type="protein sequence ID" value="KAF7370111.1"/>
    <property type="molecule type" value="Genomic_DNA"/>
</dbReference>
<dbReference type="OrthoDB" id="2964870at2759"/>
<gene>
    <name evidence="1" type="ORF">MSAN_00641200</name>
</gene>
<dbReference type="Proteomes" id="UP000623467">
    <property type="component" value="Unassembled WGS sequence"/>
</dbReference>